<feature type="transmembrane region" description="Helical" evidence="2">
    <location>
        <begin position="409"/>
        <end position="431"/>
    </location>
</feature>
<feature type="compositionally biased region" description="Pro residues" evidence="1">
    <location>
        <begin position="54"/>
        <end position="64"/>
    </location>
</feature>
<comment type="caution">
    <text evidence="4">The sequence shown here is derived from an EMBL/GenBank/DDBJ whole genome shotgun (WGS) entry which is preliminary data.</text>
</comment>
<evidence type="ECO:0000259" key="3">
    <source>
        <dbReference type="Pfam" id="PF02517"/>
    </source>
</evidence>
<organism evidence="4 5">
    <name type="scientific">Bifidobacterium hapali</name>
    <dbReference type="NCBI Taxonomy" id="1630172"/>
    <lineage>
        <taxon>Bacteria</taxon>
        <taxon>Bacillati</taxon>
        <taxon>Actinomycetota</taxon>
        <taxon>Actinomycetes</taxon>
        <taxon>Bifidobacteriales</taxon>
        <taxon>Bifidobacteriaceae</taxon>
        <taxon>Bifidobacterium</taxon>
    </lineage>
</organism>
<keyword evidence="2" id="KW-0812">Transmembrane</keyword>
<accession>A0A261FTQ2</accession>
<keyword evidence="4" id="KW-0378">Hydrolase</keyword>
<feature type="transmembrane region" description="Helical" evidence="2">
    <location>
        <begin position="365"/>
        <end position="388"/>
    </location>
</feature>
<feature type="compositionally biased region" description="Pro residues" evidence="1">
    <location>
        <begin position="79"/>
        <end position="92"/>
    </location>
</feature>
<evidence type="ECO:0000313" key="5">
    <source>
        <dbReference type="Proteomes" id="UP000216074"/>
    </source>
</evidence>
<feature type="transmembrane region" description="Helical" evidence="2">
    <location>
        <begin position="108"/>
        <end position="136"/>
    </location>
</feature>
<name>A0A261FTQ2_9BIFI</name>
<keyword evidence="5" id="KW-1185">Reference proteome</keyword>
<dbReference type="GO" id="GO:0080120">
    <property type="term" value="P:CAAX-box protein maturation"/>
    <property type="evidence" value="ECO:0007669"/>
    <property type="project" value="UniProtKB-ARBA"/>
</dbReference>
<evidence type="ECO:0000256" key="2">
    <source>
        <dbReference type="SAM" id="Phobius"/>
    </source>
</evidence>
<sequence>MIICWYTPVGKVIDHSVIAVSLERMSNTTSQPESHDGDAQQQSQQNQQPYAQQYPPPQGQPYPPYMQQYPQQYQQYPQSPYPAQPQPYPPINPEQARRRAQRKTVGRLAGLILAYQAIFTGASLVAGLIMGVIATIQRVAGENLSQTPSPETFRRIEQDLAQTSLQWVGVMSIISVVVGFLFILLMRHRSILTRAFWLGDAGNPSNSAAPQHARMRPAWFAVFVALIIGIQGVLQLIQIAFAALGVPLVSPTSDSIDEAAITVSMWLYIGLIGPIVEEVVFRGVLMRELKPIGKNFAIITSSFMFALFHDDVVQGVFAFGCGLVFAFVAMEYSLIWSIALHIFNNAILGGVLSEFAASFGDAGNLVYGVTLMIVGIVGLIVVLVKYGWGLREYARVNRSAPGTYWNWTSGLFLTFAILNGMAALGSFTIAMTTA</sequence>
<gene>
    <name evidence="4" type="ORF">BHAP_2105</name>
</gene>
<dbReference type="GO" id="GO:0004175">
    <property type="term" value="F:endopeptidase activity"/>
    <property type="evidence" value="ECO:0007669"/>
    <property type="project" value="UniProtKB-ARBA"/>
</dbReference>
<feature type="transmembrane region" description="Helical" evidence="2">
    <location>
        <begin position="265"/>
        <end position="285"/>
    </location>
</feature>
<feature type="compositionally biased region" description="Low complexity" evidence="1">
    <location>
        <begin position="65"/>
        <end position="78"/>
    </location>
</feature>
<dbReference type="SUPFAM" id="SSF81995">
    <property type="entry name" value="beta-sandwich domain of Sec23/24"/>
    <property type="match status" value="1"/>
</dbReference>
<dbReference type="AlphaFoldDB" id="A0A261FTQ2"/>
<feature type="transmembrane region" description="Helical" evidence="2">
    <location>
        <begin position="218"/>
        <end position="245"/>
    </location>
</feature>
<dbReference type="InterPro" id="IPR052710">
    <property type="entry name" value="CAAX_protease"/>
</dbReference>
<dbReference type="Proteomes" id="UP000216074">
    <property type="component" value="Unassembled WGS sequence"/>
</dbReference>
<feature type="transmembrane region" description="Helical" evidence="2">
    <location>
        <begin position="165"/>
        <end position="185"/>
    </location>
</feature>
<feature type="transmembrane region" description="Helical" evidence="2">
    <location>
        <begin position="292"/>
        <end position="309"/>
    </location>
</feature>
<dbReference type="PANTHER" id="PTHR36435:SF1">
    <property type="entry name" value="CAAX AMINO TERMINAL PROTEASE FAMILY PROTEIN"/>
    <property type="match status" value="1"/>
</dbReference>
<protein>
    <submittedName>
        <fullName evidence="4">CAAX protease self-immunity</fullName>
    </submittedName>
</protein>
<feature type="region of interest" description="Disordered" evidence="1">
    <location>
        <begin position="25"/>
        <end position="100"/>
    </location>
</feature>
<feature type="transmembrane region" description="Helical" evidence="2">
    <location>
        <begin position="342"/>
        <end position="359"/>
    </location>
</feature>
<proteinExistence type="predicted"/>
<evidence type="ECO:0000256" key="1">
    <source>
        <dbReference type="SAM" id="MobiDB-lite"/>
    </source>
</evidence>
<reference evidence="4 5" key="1">
    <citation type="journal article" date="2017" name="BMC Genomics">
        <title>Comparative genomic and phylogenomic analyses of the Bifidobacteriaceae family.</title>
        <authorList>
            <person name="Lugli G.A."/>
            <person name="Milani C."/>
            <person name="Turroni F."/>
            <person name="Duranti S."/>
            <person name="Mancabelli L."/>
            <person name="Mangifesta M."/>
            <person name="Ferrario C."/>
            <person name="Modesto M."/>
            <person name="Mattarelli P."/>
            <person name="Jiri K."/>
            <person name="van Sinderen D."/>
            <person name="Ventura M."/>
        </authorList>
    </citation>
    <scope>NUCLEOTIDE SEQUENCE [LARGE SCALE GENOMIC DNA]</scope>
    <source>
        <strain evidence="4 5">DSM 100202</strain>
    </source>
</reference>
<feature type="compositionally biased region" description="Low complexity" evidence="1">
    <location>
        <begin position="40"/>
        <end position="53"/>
    </location>
</feature>
<keyword evidence="2" id="KW-0472">Membrane</keyword>
<feature type="transmembrane region" description="Helical" evidence="2">
    <location>
        <begin position="315"/>
        <end position="335"/>
    </location>
</feature>
<dbReference type="EMBL" id="MWWY01000046">
    <property type="protein sequence ID" value="OZG62570.1"/>
    <property type="molecule type" value="Genomic_DNA"/>
</dbReference>
<dbReference type="Pfam" id="PF02517">
    <property type="entry name" value="Rce1-like"/>
    <property type="match status" value="1"/>
</dbReference>
<dbReference type="InterPro" id="IPR003675">
    <property type="entry name" value="Rce1/LyrA-like_dom"/>
</dbReference>
<feature type="domain" description="CAAX prenyl protease 2/Lysostaphin resistance protein A-like" evidence="3">
    <location>
        <begin position="262"/>
        <end position="347"/>
    </location>
</feature>
<keyword evidence="2" id="KW-1133">Transmembrane helix</keyword>
<evidence type="ECO:0000313" key="4">
    <source>
        <dbReference type="EMBL" id="OZG62570.1"/>
    </source>
</evidence>
<dbReference type="PANTHER" id="PTHR36435">
    <property type="entry name" value="SLR1288 PROTEIN"/>
    <property type="match status" value="1"/>
</dbReference>
<dbReference type="GO" id="GO:0006508">
    <property type="term" value="P:proteolysis"/>
    <property type="evidence" value="ECO:0007669"/>
    <property type="project" value="UniProtKB-KW"/>
</dbReference>
<keyword evidence="4" id="KW-0645">Protease</keyword>